<dbReference type="EMBL" id="CAUWAG010000013">
    <property type="protein sequence ID" value="CAJ2510021.1"/>
    <property type="molecule type" value="Genomic_DNA"/>
</dbReference>
<feature type="region of interest" description="Disordered" evidence="1">
    <location>
        <begin position="341"/>
        <end position="373"/>
    </location>
</feature>
<reference evidence="2" key="1">
    <citation type="submission" date="2023-10" db="EMBL/GenBank/DDBJ databases">
        <authorList>
            <person name="Hackl T."/>
        </authorList>
    </citation>
    <scope>NUCLEOTIDE SEQUENCE</scope>
</reference>
<evidence type="ECO:0000313" key="2">
    <source>
        <dbReference type="EMBL" id="CAJ2510021.1"/>
    </source>
</evidence>
<evidence type="ECO:0000313" key="3">
    <source>
        <dbReference type="Proteomes" id="UP001295740"/>
    </source>
</evidence>
<dbReference type="Gene3D" id="3.10.129.10">
    <property type="entry name" value="Hotdog Thioesterase"/>
    <property type="match status" value="1"/>
</dbReference>
<proteinExistence type="predicted"/>
<dbReference type="InterPro" id="IPR029069">
    <property type="entry name" value="HotDog_dom_sf"/>
</dbReference>
<sequence>MTALRPPLRQLLLKLHPRSNSHPQAALSRRTYSNNKHGDGPPTPIDIDAIRAKMLSRPPQIWHDDLHPHNSRLLDTALADFLPASCQPLRLHQEQLPAAHHLLYFPLRLPGSALCPDGTDPYHKPAEPAFARRMWAGGSIRDLDAPLALDGRPAVCVERIADVSARGAPGAEKIFVEVSREYVDREGLSTAAGVEHGTVPTGVGISERRTLVFMRMMDKEARKQALATSLKGSGKALKVPIAPDFSVTLTPTPTLLFHYSALTYNAHAIHLDRAYCREEEGHRDLLVHGPLALTLMLSVLRSRLASGNNSESIHGIDYRNFAPLYVNEPLRVCVALKGGKPRETENEEGKSNGTAKKQGGIEQDGGAGEKPKQLIRRKWDVWVENKDGGLSVRGTAESRGVPGHGD</sequence>
<feature type="region of interest" description="Disordered" evidence="1">
    <location>
        <begin position="18"/>
        <end position="44"/>
    </location>
</feature>
<dbReference type="InterPro" id="IPR052741">
    <property type="entry name" value="Mitochondrial_HTD2"/>
</dbReference>
<comment type="caution">
    <text evidence="2">The sequence shown here is derived from an EMBL/GenBank/DDBJ whole genome shotgun (WGS) entry which is preliminary data.</text>
</comment>
<dbReference type="PANTHER" id="PTHR28152">
    <property type="entry name" value="HYDROXYACYL-THIOESTER DEHYDRATASE TYPE 2, MITOCHONDRIAL"/>
    <property type="match status" value="1"/>
</dbReference>
<protein>
    <submittedName>
        <fullName evidence="2">Uu.00g059210.m01.CDS01</fullName>
    </submittedName>
</protein>
<keyword evidence="3" id="KW-1185">Reference proteome</keyword>
<dbReference type="SUPFAM" id="SSF54637">
    <property type="entry name" value="Thioesterase/thiol ester dehydrase-isomerase"/>
    <property type="match status" value="1"/>
</dbReference>
<feature type="compositionally biased region" description="Basic and acidic residues" evidence="1">
    <location>
        <begin position="341"/>
        <end position="350"/>
    </location>
</feature>
<dbReference type="Proteomes" id="UP001295740">
    <property type="component" value="Unassembled WGS sequence"/>
</dbReference>
<organism evidence="2 3">
    <name type="scientific">Anthostomella pinea</name>
    <dbReference type="NCBI Taxonomy" id="933095"/>
    <lineage>
        <taxon>Eukaryota</taxon>
        <taxon>Fungi</taxon>
        <taxon>Dikarya</taxon>
        <taxon>Ascomycota</taxon>
        <taxon>Pezizomycotina</taxon>
        <taxon>Sordariomycetes</taxon>
        <taxon>Xylariomycetidae</taxon>
        <taxon>Xylariales</taxon>
        <taxon>Xylariaceae</taxon>
        <taxon>Anthostomella</taxon>
    </lineage>
</organism>
<dbReference type="AlphaFoldDB" id="A0AAI8YJX9"/>
<dbReference type="GO" id="GO:0019171">
    <property type="term" value="F:(3R)-hydroxyacyl-[acyl-carrier-protein] dehydratase activity"/>
    <property type="evidence" value="ECO:0007669"/>
    <property type="project" value="TreeGrafter"/>
</dbReference>
<dbReference type="PANTHER" id="PTHR28152:SF1">
    <property type="entry name" value="HYDROXYACYL-THIOESTER DEHYDRATASE TYPE 2, MITOCHONDRIAL"/>
    <property type="match status" value="1"/>
</dbReference>
<name>A0AAI8YJX9_9PEZI</name>
<accession>A0AAI8YJX9</accession>
<gene>
    <name evidence="2" type="ORF">KHLLAP_LOCUS10489</name>
</gene>
<dbReference type="GO" id="GO:0005739">
    <property type="term" value="C:mitochondrion"/>
    <property type="evidence" value="ECO:0007669"/>
    <property type="project" value="TreeGrafter"/>
</dbReference>
<evidence type="ECO:0000256" key="1">
    <source>
        <dbReference type="SAM" id="MobiDB-lite"/>
    </source>
</evidence>